<evidence type="ECO:0000256" key="1">
    <source>
        <dbReference type="ARBA" id="ARBA00022857"/>
    </source>
</evidence>
<dbReference type="SUPFAM" id="SSF51735">
    <property type="entry name" value="NAD(P)-binding Rossmann-fold domains"/>
    <property type="match status" value="1"/>
</dbReference>
<dbReference type="Gene3D" id="3.40.50.720">
    <property type="entry name" value="NAD(P)-binding Rossmann-like Domain"/>
    <property type="match status" value="1"/>
</dbReference>
<dbReference type="InterPro" id="IPR011147">
    <property type="entry name" value="Bifunc_Aspkin/hSer_DH"/>
</dbReference>
<gene>
    <name evidence="3" type="ORF">K1I41_06095</name>
</gene>
<protein>
    <recommendedName>
        <fullName evidence="2">Aspartate/homoserine dehydrogenase NAD-binding domain-containing protein</fullName>
    </recommendedName>
</protein>
<organism evidence="3 4">
    <name type="scientific">Flavobacterium litorale</name>
    <dbReference type="NCBI Taxonomy" id="2856519"/>
    <lineage>
        <taxon>Bacteria</taxon>
        <taxon>Pseudomonadati</taxon>
        <taxon>Bacteroidota</taxon>
        <taxon>Flavobacteriia</taxon>
        <taxon>Flavobacteriales</taxon>
        <taxon>Flavobacteriaceae</taxon>
        <taxon>Flavobacterium</taxon>
    </lineage>
</organism>
<accession>A0ABX8V2S1</accession>
<dbReference type="InterPro" id="IPR036291">
    <property type="entry name" value="NAD(P)-bd_dom_sf"/>
</dbReference>
<proteinExistence type="predicted"/>
<evidence type="ECO:0000259" key="2">
    <source>
        <dbReference type="Pfam" id="PF03447"/>
    </source>
</evidence>
<dbReference type="RefSeq" id="WP_220639492.1">
    <property type="nucleotide sequence ID" value="NZ_CP080429.1"/>
</dbReference>
<dbReference type="InterPro" id="IPR005106">
    <property type="entry name" value="Asp/hSer_DH_NAD-bd"/>
</dbReference>
<reference evidence="3 4" key="1">
    <citation type="submission" date="2021-07" db="EMBL/GenBank/DDBJ databases">
        <title>Flavobacterium WSW3-B6 sp.nov, isolated from seaweed.</title>
        <authorList>
            <person name="Muhammad N."/>
            <person name="Ho H."/>
            <person name="Lee Y.-J."/>
            <person name="Nguyen T."/>
            <person name="Ho J."/>
            <person name="Kim S.-G."/>
        </authorList>
    </citation>
    <scope>NUCLEOTIDE SEQUENCE [LARGE SCALE GENOMIC DNA]</scope>
    <source>
        <strain evidence="3 4">WSW3-B6</strain>
    </source>
</reference>
<dbReference type="Pfam" id="PF03447">
    <property type="entry name" value="NAD_binding_3"/>
    <property type="match status" value="1"/>
</dbReference>
<name>A0ABX8V2S1_9FLAO</name>
<evidence type="ECO:0000313" key="3">
    <source>
        <dbReference type="EMBL" id="QYJ67144.1"/>
    </source>
</evidence>
<dbReference type="PANTHER" id="PTHR43070:SF3">
    <property type="entry name" value="HOMOSERINE DEHYDROGENASE"/>
    <property type="match status" value="1"/>
</dbReference>
<dbReference type="Proteomes" id="UP000825381">
    <property type="component" value="Chromosome"/>
</dbReference>
<dbReference type="EMBL" id="CP080429">
    <property type="protein sequence ID" value="QYJ67144.1"/>
    <property type="molecule type" value="Genomic_DNA"/>
</dbReference>
<feature type="domain" description="Aspartate/homoserine dehydrogenase NAD-binding" evidence="2">
    <location>
        <begin position="11"/>
        <end position="143"/>
    </location>
</feature>
<keyword evidence="4" id="KW-1185">Reference proteome</keyword>
<evidence type="ECO:0000313" key="4">
    <source>
        <dbReference type="Proteomes" id="UP000825381"/>
    </source>
</evidence>
<dbReference type="PANTHER" id="PTHR43070">
    <property type="match status" value="1"/>
</dbReference>
<keyword evidence="1" id="KW-0521">NADP</keyword>
<sequence length="175" mass="19888">MNHKINVILFGIGTIGSALINKILRERKDLILDAKIDIRVPIITNATVAFFEKEGANFSWEANFIQFGVPFKLDDVMLYIMENKLENVVIVDATASTQLAAAYLDFIRNGFNLVSINETLQFLPDSFEKGIRFLAETHKVEYTFVNTMRSKVLAIEELYEAIVEIAEKQRPISIN</sequence>